<name>A0ACB9QPL0_9MYRT</name>
<proteinExistence type="predicted"/>
<evidence type="ECO:0000313" key="2">
    <source>
        <dbReference type="Proteomes" id="UP001057402"/>
    </source>
</evidence>
<evidence type="ECO:0000313" key="1">
    <source>
        <dbReference type="EMBL" id="KAI4368545.1"/>
    </source>
</evidence>
<protein>
    <submittedName>
        <fullName evidence="1">Uncharacterized protein</fullName>
    </submittedName>
</protein>
<comment type="caution">
    <text evidence="1">The sequence shown here is derived from an EMBL/GenBank/DDBJ whole genome shotgun (WGS) entry which is preliminary data.</text>
</comment>
<keyword evidence="2" id="KW-1185">Reference proteome</keyword>
<sequence>MDLLSDDIAAKSSSPSKAKRKQLQPPPPPMDGPDASTPPRFLGVRRRPWGRYAAEIRDPTTKERHWLGTFDTAEDAALAYDRAARSMRGTKARTNFVYSDMPQGSSVTSIVSPDEPQNNLAAIILMSGQMMPQQLIPAGGGRTSVAVHNFGNVSGNGTTSVDQMIFSGDKDAFGSQWANGLGTMDSLTNTTDADLGFPDWPSDDTELPPFPPDMSTCNRPGLACPNMGNAPWADMGMFCLQEPRNDGMGSNFGGAVPYIGAGDTNGFMENRVVDGFELGSSSSYYF</sequence>
<accession>A0ACB9QPL0</accession>
<reference evidence="2" key="1">
    <citation type="journal article" date="2023" name="Front. Plant Sci.">
        <title>Chromosomal-level genome assembly of Melastoma candidum provides insights into trichome evolution.</title>
        <authorList>
            <person name="Zhong Y."/>
            <person name="Wu W."/>
            <person name="Sun C."/>
            <person name="Zou P."/>
            <person name="Liu Y."/>
            <person name="Dai S."/>
            <person name="Zhou R."/>
        </authorList>
    </citation>
    <scope>NUCLEOTIDE SEQUENCE [LARGE SCALE GENOMIC DNA]</scope>
</reference>
<gene>
    <name evidence="1" type="ORF">MLD38_017092</name>
</gene>
<dbReference type="Proteomes" id="UP001057402">
    <property type="component" value="Chromosome 5"/>
</dbReference>
<organism evidence="1 2">
    <name type="scientific">Melastoma candidum</name>
    <dbReference type="NCBI Taxonomy" id="119954"/>
    <lineage>
        <taxon>Eukaryota</taxon>
        <taxon>Viridiplantae</taxon>
        <taxon>Streptophyta</taxon>
        <taxon>Embryophyta</taxon>
        <taxon>Tracheophyta</taxon>
        <taxon>Spermatophyta</taxon>
        <taxon>Magnoliopsida</taxon>
        <taxon>eudicotyledons</taxon>
        <taxon>Gunneridae</taxon>
        <taxon>Pentapetalae</taxon>
        <taxon>rosids</taxon>
        <taxon>malvids</taxon>
        <taxon>Myrtales</taxon>
        <taxon>Melastomataceae</taxon>
        <taxon>Melastomatoideae</taxon>
        <taxon>Melastomateae</taxon>
        <taxon>Melastoma</taxon>
    </lineage>
</organism>
<dbReference type="EMBL" id="CM042884">
    <property type="protein sequence ID" value="KAI4368545.1"/>
    <property type="molecule type" value="Genomic_DNA"/>
</dbReference>